<comment type="caution">
    <text evidence="1">The sequence shown here is derived from an EMBL/GenBank/DDBJ whole genome shotgun (WGS) entry which is preliminary data.</text>
</comment>
<dbReference type="GO" id="GO:0004477">
    <property type="term" value="F:methenyltetrahydrofolate cyclohydrolase activity"/>
    <property type="evidence" value="ECO:0007669"/>
    <property type="project" value="UniProtKB-EC"/>
</dbReference>
<gene>
    <name evidence="1" type="ORF">Lpp123_00817</name>
</gene>
<keyword evidence="1" id="KW-0378">Hydrolase</keyword>
<dbReference type="EMBL" id="ANJW01000046">
    <property type="protein sequence ID" value="EPC59114.1"/>
    <property type="molecule type" value="Genomic_DNA"/>
</dbReference>
<evidence type="ECO:0000313" key="2">
    <source>
        <dbReference type="Proteomes" id="UP000014316"/>
    </source>
</evidence>
<organism evidence="1 2">
    <name type="scientific">Lacticaseibacillus paracasei subsp. paracasei Lpp123</name>
    <dbReference type="NCBI Taxonomy" id="1256201"/>
    <lineage>
        <taxon>Bacteria</taxon>
        <taxon>Bacillati</taxon>
        <taxon>Bacillota</taxon>
        <taxon>Bacilli</taxon>
        <taxon>Lactobacillales</taxon>
        <taxon>Lactobacillaceae</taxon>
        <taxon>Lacticaseibacillus</taxon>
    </lineage>
</organism>
<protein>
    <submittedName>
        <fullName evidence="1">Bifunctional 5,10-methylene-tetrahydrofolate dehydrogenase/ 5,10-methylene-tetrahydrofolate cyclohydrolase</fullName>
        <ecNumber evidence="1">3.5.4.9</ecNumber>
    </submittedName>
</protein>
<evidence type="ECO:0000313" key="1">
    <source>
        <dbReference type="EMBL" id="EPC59114.1"/>
    </source>
</evidence>
<dbReference type="AlphaFoldDB" id="A0A829GLD4"/>
<name>A0A829GLD4_LACPA</name>
<reference evidence="1 2" key="1">
    <citation type="journal article" date="2013" name="PLoS ONE">
        <title>Lactobacillus paracasei comparative genomics: towards species pan-genome definition and exploitation of diversity.</title>
        <authorList>
            <person name="Smokvina T."/>
            <person name="Wels M."/>
            <person name="Polka J."/>
            <person name="Chervaux C."/>
            <person name="Brisse S."/>
            <person name="Boekhorst J."/>
            <person name="van Hylckama Vlieg J.E."/>
            <person name="Siezen R.J."/>
        </authorList>
    </citation>
    <scope>NUCLEOTIDE SEQUENCE [LARGE SCALE GENOMIC DNA]</scope>
    <source>
        <strain evidence="1 2">Lpp123</strain>
    </source>
</reference>
<dbReference type="EC" id="3.5.4.9" evidence="1"/>
<accession>A0A829GLD4</accession>
<proteinExistence type="predicted"/>
<dbReference type="Proteomes" id="UP000014316">
    <property type="component" value="Unassembled WGS sequence"/>
</dbReference>
<sequence length="30" mass="3292">MATRLDGRAVSKKILADLKQTIAQLAQHDV</sequence>
<feature type="non-terminal residue" evidence="1">
    <location>
        <position position="30"/>
    </location>
</feature>